<evidence type="ECO:0000313" key="3">
    <source>
        <dbReference type="Proteomes" id="UP000007755"/>
    </source>
</evidence>
<feature type="compositionally biased region" description="Gly residues" evidence="1">
    <location>
        <begin position="170"/>
        <end position="196"/>
    </location>
</feature>
<dbReference type="Proteomes" id="UP000007755">
    <property type="component" value="Unassembled WGS sequence"/>
</dbReference>
<proteinExistence type="predicted"/>
<feature type="compositionally biased region" description="Basic and acidic residues" evidence="1">
    <location>
        <begin position="250"/>
        <end position="261"/>
    </location>
</feature>
<dbReference type="AlphaFoldDB" id="F4X564"/>
<reference evidence="2" key="1">
    <citation type="submission" date="2011-02" db="EMBL/GenBank/DDBJ databases">
        <title>The genome of the leaf-cutting ant Acromyrmex echinatior suggests key adaptations to social evolution and fungus farming.</title>
        <authorList>
            <person name="Nygaard S."/>
            <person name="Zhang G."/>
        </authorList>
    </citation>
    <scope>NUCLEOTIDE SEQUENCE</scope>
</reference>
<name>F4X564_ACREC</name>
<keyword evidence="3" id="KW-1185">Reference proteome</keyword>
<feature type="region of interest" description="Disordered" evidence="1">
    <location>
        <begin position="167"/>
        <end position="201"/>
    </location>
</feature>
<organism evidence="3">
    <name type="scientific">Acromyrmex echinatior</name>
    <name type="common">Panamanian leafcutter ant</name>
    <name type="synonym">Acromyrmex octospinosus echinatior</name>
    <dbReference type="NCBI Taxonomy" id="103372"/>
    <lineage>
        <taxon>Eukaryota</taxon>
        <taxon>Metazoa</taxon>
        <taxon>Ecdysozoa</taxon>
        <taxon>Arthropoda</taxon>
        <taxon>Hexapoda</taxon>
        <taxon>Insecta</taxon>
        <taxon>Pterygota</taxon>
        <taxon>Neoptera</taxon>
        <taxon>Endopterygota</taxon>
        <taxon>Hymenoptera</taxon>
        <taxon>Apocrita</taxon>
        <taxon>Aculeata</taxon>
        <taxon>Formicoidea</taxon>
        <taxon>Formicidae</taxon>
        <taxon>Myrmicinae</taxon>
        <taxon>Acromyrmex</taxon>
    </lineage>
</organism>
<protein>
    <submittedName>
        <fullName evidence="2">Uncharacterized protein</fullName>
    </submittedName>
</protein>
<gene>
    <name evidence="2" type="ORF">G5I_13489</name>
</gene>
<accession>F4X564</accession>
<feature type="region of interest" description="Disordered" evidence="1">
    <location>
        <begin position="242"/>
        <end position="268"/>
    </location>
</feature>
<evidence type="ECO:0000313" key="2">
    <source>
        <dbReference type="EMBL" id="EGI58392.1"/>
    </source>
</evidence>
<dbReference type="InParanoid" id="F4X564"/>
<dbReference type="EMBL" id="GL888693">
    <property type="protein sequence ID" value="EGI58392.1"/>
    <property type="molecule type" value="Genomic_DNA"/>
</dbReference>
<evidence type="ECO:0000256" key="1">
    <source>
        <dbReference type="SAM" id="MobiDB-lite"/>
    </source>
</evidence>
<sequence>MSRRWVLARFPTTATTVTRTTATGSAPTTAITANEASATTLTTTTSTRLGVLRLRGLIASVRSVDRLIAKERQWCIGPKSENESSGLTPLHGRGCYAGPAQDDHGVQHVRDVERGEFQAGTLRDLLGLAVAVDLARAPDAPHVVREHKSRRVLPSLLLQLRLQLREDGSGDGGGGGGGGDSDGGIGGIGGGSGGGGGRRRGTEAWIQESQNDKDSLAELEILWRKENLQIAGYDMEKARDFAKGATGTTEGDRGDGIERKQSRVRWSL</sequence>